<feature type="transmembrane region" description="Helical" evidence="10">
    <location>
        <begin position="224"/>
        <end position="242"/>
    </location>
</feature>
<dbReference type="GO" id="GO:0015628">
    <property type="term" value="P:protein secretion by the type II secretion system"/>
    <property type="evidence" value="ECO:0007669"/>
    <property type="project" value="TreeGrafter"/>
</dbReference>
<evidence type="ECO:0000256" key="9">
    <source>
        <dbReference type="RuleBase" id="RU003923"/>
    </source>
</evidence>
<evidence type="ECO:0000256" key="2">
    <source>
        <dbReference type="ARBA" id="ARBA00005745"/>
    </source>
</evidence>
<dbReference type="PANTHER" id="PTHR30012">
    <property type="entry name" value="GENERAL SECRETION PATHWAY PROTEIN"/>
    <property type="match status" value="1"/>
</dbReference>
<evidence type="ECO:0000256" key="10">
    <source>
        <dbReference type="SAM" id="Phobius"/>
    </source>
</evidence>
<dbReference type="FunFam" id="1.20.81.30:FF:000001">
    <property type="entry name" value="Type II secretion system protein F"/>
    <property type="match status" value="2"/>
</dbReference>
<evidence type="ECO:0000256" key="7">
    <source>
        <dbReference type="ARBA" id="ARBA00022989"/>
    </source>
</evidence>
<dbReference type="PRINTS" id="PR00812">
    <property type="entry name" value="BCTERIALGSPF"/>
</dbReference>
<evidence type="ECO:0000256" key="3">
    <source>
        <dbReference type="ARBA" id="ARBA00022448"/>
    </source>
</evidence>
<accession>A0A3A6QJZ1</accession>
<dbReference type="InterPro" id="IPR003004">
    <property type="entry name" value="GspF/PilC"/>
</dbReference>
<dbReference type="Proteomes" id="UP000273252">
    <property type="component" value="Unassembled WGS sequence"/>
</dbReference>
<evidence type="ECO:0000256" key="5">
    <source>
        <dbReference type="ARBA" id="ARBA00022519"/>
    </source>
</evidence>
<dbReference type="AlphaFoldDB" id="A0A3A6QJZ1"/>
<keyword evidence="8 10" id="KW-0472">Membrane</keyword>
<evidence type="ECO:0000256" key="1">
    <source>
        <dbReference type="ARBA" id="ARBA00004429"/>
    </source>
</evidence>
<keyword evidence="5" id="KW-0997">Cell inner membrane</keyword>
<comment type="similarity">
    <text evidence="2 9">Belongs to the GSP F family.</text>
</comment>
<dbReference type="Pfam" id="PF00482">
    <property type="entry name" value="T2SSF"/>
    <property type="match status" value="2"/>
</dbReference>
<keyword evidence="4" id="KW-1003">Cell membrane</keyword>
<keyword evidence="7 10" id="KW-1133">Transmembrane helix</keyword>
<name>A0A3A6QJZ1_9VIBR</name>
<keyword evidence="13" id="KW-1185">Reference proteome</keyword>
<dbReference type="InterPro" id="IPR018076">
    <property type="entry name" value="T2SS_GspF_dom"/>
</dbReference>
<reference evidence="12 13" key="1">
    <citation type="submission" date="2018-08" db="EMBL/GenBank/DDBJ databases">
        <title>Vibrio isolated from the Eastern China Marginal Seas.</title>
        <authorList>
            <person name="Li Y."/>
        </authorList>
    </citation>
    <scope>NUCLEOTIDE SEQUENCE [LARGE SCALE GENOMIC DNA]</scope>
    <source>
        <strain evidence="12 13">BEI233</strain>
    </source>
</reference>
<feature type="transmembrane region" description="Helical" evidence="10">
    <location>
        <begin position="378"/>
        <end position="402"/>
    </location>
</feature>
<dbReference type="Gene3D" id="1.20.81.30">
    <property type="entry name" value="Type II secretion system (T2SS), domain F"/>
    <property type="match status" value="2"/>
</dbReference>
<feature type="domain" description="Type II secretion system protein GspF" evidence="11">
    <location>
        <begin position="72"/>
        <end position="194"/>
    </location>
</feature>
<feature type="domain" description="Type II secretion system protein GspF" evidence="11">
    <location>
        <begin position="276"/>
        <end position="397"/>
    </location>
</feature>
<evidence type="ECO:0000259" key="11">
    <source>
        <dbReference type="Pfam" id="PF00482"/>
    </source>
</evidence>
<evidence type="ECO:0000313" key="13">
    <source>
        <dbReference type="Proteomes" id="UP000273252"/>
    </source>
</evidence>
<comment type="caution">
    <text evidence="12">The sequence shown here is derived from an EMBL/GenBank/DDBJ whole genome shotgun (WGS) entry which is preliminary data.</text>
</comment>
<protein>
    <submittedName>
        <fullName evidence="12">Type II secretion system F family protein</fullName>
    </submittedName>
</protein>
<evidence type="ECO:0000256" key="8">
    <source>
        <dbReference type="ARBA" id="ARBA00023136"/>
    </source>
</evidence>
<dbReference type="RefSeq" id="WP_120034200.1">
    <property type="nucleotide sequence ID" value="NZ_QVMU01000023.1"/>
</dbReference>
<comment type="subcellular location">
    <subcellularLocation>
        <location evidence="1 9">Cell inner membrane</location>
        <topology evidence="1 9">Multi-pass membrane protein</topology>
    </subcellularLocation>
</comment>
<gene>
    <name evidence="12" type="ORF">DZ860_18370</name>
</gene>
<feature type="transmembrane region" description="Helical" evidence="10">
    <location>
        <begin position="171"/>
        <end position="193"/>
    </location>
</feature>
<dbReference type="InterPro" id="IPR001992">
    <property type="entry name" value="T2SS_GspF/T4SS_PilC_CS"/>
</dbReference>
<organism evidence="12 13">
    <name type="scientific">Vibrio sinensis</name>
    <dbReference type="NCBI Taxonomy" id="2302434"/>
    <lineage>
        <taxon>Bacteria</taxon>
        <taxon>Pseudomonadati</taxon>
        <taxon>Pseudomonadota</taxon>
        <taxon>Gammaproteobacteria</taxon>
        <taxon>Vibrionales</taxon>
        <taxon>Vibrionaceae</taxon>
        <taxon>Vibrio</taxon>
    </lineage>
</organism>
<proteinExistence type="inferred from homology"/>
<keyword evidence="3 9" id="KW-0813">Transport</keyword>
<sequence length="406" mass="45315">MNVKSQLKIYQWKGTHPSGKRMSGKILARHENEVRHQLKDQRIKIRKITVKNLSFIARSRQRASAKEITELTRQISTMLATGIPIVQILKLVAGNSNKAEMHSILMNITQHIEAGAPLASAMRSASPLFDNLYLALVTTGEQSGGLDVIFERIVIYREKTEKLKSQIFKALIYPSMVLLVSVMVSYIMLVFVIPQFESMFRGFGSELPWFTRKVLAVSEFTQNYMGRGVAMFIFLIMLIKFIRKRSERVRLLLGHISLRLPVIGPVIEKASIAKLSRTLATGVSAGIPILSSIKTSAATANHICFQYALNEVSRDTAAGMPLYIALRNTQIFPEIAIKMVMIGEESGRLDNMLNKLAIIYETEIDSTIDNLDKILEPLVVIILSILVGSLVIAMYLPIITLADVVG</sequence>
<dbReference type="InterPro" id="IPR042094">
    <property type="entry name" value="T2SS_GspF_sf"/>
</dbReference>
<dbReference type="GO" id="GO:0005886">
    <property type="term" value="C:plasma membrane"/>
    <property type="evidence" value="ECO:0007669"/>
    <property type="project" value="UniProtKB-SubCell"/>
</dbReference>
<evidence type="ECO:0000256" key="4">
    <source>
        <dbReference type="ARBA" id="ARBA00022475"/>
    </source>
</evidence>
<dbReference type="PANTHER" id="PTHR30012:SF7">
    <property type="entry name" value="PROTEIN TRANSPORT PROTEIN HOFC HOMOLOG"/>
    <property type="match status" value="1"/>
</dbReference>
<evidence type="ECO:0000313" key="12">
    <source>
        <dbReference type="EMBL" id="RJX67372.1"/>
    </source>
</evidence>
<keyword evidence="6 9" id="KW-0812">Transmembrane</keyword>
<dbReference type="OrthoDB" id="9805682at2"/>
<dbReference type="PROSITE" id="PS00874">
    <property type="entry name" value="T2SP_F"/>
    <property type="match status" value="1"/>
</dbReference>
<dbReference type="EMBL" id="QVMU01000023">
    <property type="protein sequence ID" value="RJX67372.1"/>
    <property type="molecule type" value="Genomic_DNA"/>
</dbReference>
<evidence type="ECO:0000256" key="6">
    <source>
        <dbReference type="ARBA" id="ARBA00022692"/>
    </source>
</evidence>